<evidence type="ECO:0000313" key="2">
    <source>
        <dbReference type="Proteomes" id="UP000248724"/>
    </source>
</evidence>
<dbReference type="AlphaFoldDB" id="A0A2W5Z5S7"/>
<comment type="caution">
    <text evidence="1">The sequence shown here is derived from an EMBL/GenBank/DDBJ whole genome shotgun (WGS) entry which is preliminary data.</text>
</comment>
<organism evidence="1 2">
    <name type="scientific">Candidatus Aeolococcus gillhamiae</name>
    <dbReference type="NCBI Taxonomy" id="3127015"/>
    <lineage>
        <taxon>Bacteria</taxon>
        <taxon>Bacillati</taxon>
        <taxon>Candidatus Dormiibacterota</taxon>
        <taxon>Candidatus Dormibacteria</taxon>
        <taxon>Candidatus Aeolococcales</taxon>
        <taxon>Candidatus Aeolococcaceae</taxon>
        <taxon>Candidatus Aeolococcus</taxon>
    </lineage>
</organism>
<name>A0A2W5Z5S7_9BACT</name>
<gene>
    <name evidence="1" type="ORF">DLM65_07580</name>
</gene>
<keyword evidence="1" id="KW-0489">Methyltransferase</keyword>
<evidence type="ECO:0000313" key="1">
    <source>
        <dbReference type="EMBL" id="PZR80623.1"/>
    </source>
</evidence>
<reference evidence="1 2" key="1">
    <citation type="journal article" date="2017" name="Nature">
        <title>Atmospheric trace gases support primary production in Antarctic desert surface soil.</title>
        <authorList>
            <person name="Ji M."/>
            <person name="Greening C."/>
            <person name="Vanwonterghem I."/>
            <person name="Carere C.R."/>
            <person name="Bay S.K."/>
            <person name="Steen J.A."/>
            <person name="Montgomery K."/>
            <person name="Lines T."/>
            <person name="Beardall J."/>
            <person name="van Dorst J."/>
            <person name="Snape I."/>
            <person name="Stott M.B."/>
            <person name="Hugenholtz P."/>
            <person name="Ferrari B.C."/>
        </authorList>
    </citation>
    <scope>NUCLEOTIDE SEQUENCE [LARGE SCALE GENOMIC DNA]</scope>
    <source>
        <strain evidence="1">RRmetagenome_bin12</strain>
    </source>
</reference>
<dbReference type="GO" id="GO:0032259">
    <property type="term" value="P:methylation"/>
    <property type="evidence" value="ECO:0007669"/>
    <property type="project" value="UniProtKB-KW"/>
</dbReference>
<keyword evidence="1" id="KW-0808">Transferase</keyword>
<proteinExistence type="predicted"/>
<dbReference type="EMBL" id="QHBU01000147">
    <property type="protein sequence ID" value="PZR80623.1"/>
    <property type="molecule type" value="Genomic_DNA"/>
</dbReference>
<accession>A0A2W5Z5S7</accession>
<sequence>TWRLALHHQDVHDITAMGPAARHVSDDDLRLLIARLPEVVGATVAVDVAVYRRSPRR</sequence>
<protein>
    <submittedName>
        <fullName evidence="1">23S rRNA methyltransferase</fullName>
    </submittedName>
</protein>
<dbReference type="Proteomes" id="UP000248724">
    <property type="component" value="Unassembled WGS sequence"/>
</dbReference>
<dbReference type="GO" id="GO:0008168">
    <property type="term" value="F:methyltransferase activity"/>
    <property type="evidence" value="ECO:0007669"/>
    <property type="project" value="UniProtKB-KW"/>
</dbReference>
<feature type="non-terminal residue" evidence="1">
    <location>
        <position position="1"/>
    </location>
</feature>